<organism evidence="10 11">
    <name type="scientific">Colocasia esculenta</name>
    <name type="common">Wild taro</name>
    <name type="synonym">Arum esculentum</name>
    <dbReference type="NCBI Taxonomy" id="4460"/>
    <lineage>
        <taxon>Eukaryota</taxon>
        <taxon>Viridiplantae</taxon>
        <taxon>Streptophyta</taxon>
        <taxon>Embryophyta</taxon>
        <taxon>Tracheophyta</taxon>
        <taxon>Spermatophyta</taxon>
        <taxon>Magnoliopsida</taxon>
        <taxon>Liliopsida</taxon>
        <taxon>Araceae</taxon>
        <taxon>Aroideae</taxon>
        <taxon>Colocasieae</taxon>
        <taxon>Colocasia</taxon>
    </lineage>
</organism>
<dbReference type="GO" id="GO:0006952">
    <property type="term" value="P:defense response"/>
    <property type="evidence" value="ECO:0007669"/>
    <property type="project" value="UniProtKB-KW"/>
</dbReference>
<feature type="domain" description="Disease resistance R13L4/SHOC-2-like LRR" evidence="8">
    <location>
        <begin position="365"/>
        <end position="695"/>
    </location>
</feature>
<proteinExistence type="inferred from homology"/>
<dbReference type="OrthoDB" id="594794at2759"/>
<evidence type="ECO:0000256" key="3">
    <source>
        <dbReference type="ARBA" id="ARBA00022737"/>
    </source>
</evidence>
<dbReference type="Gene3D" id="3.80.10.10">
    <property type="entry name" value="Ribonuclease Inhibitor"/>
    <property type="match status" value="3"/>
</dbReference>
<dbReference type="InterPro" id="IPR041118">
    <property type="entry name" value="Rx_N"/>
</dbReference>
<dbReference type="Gene3D" id="3.40.50.300">
    <property type="entry name" value="P-loop containing nucleotide triphosphate hydrolases"/>
    <property type="match status" value="1"/>
</dbReference>
<dbReference type="AlphaFoldDB" id="A0A843UBT0"/>
<keyword evidence="5" id="KW-0611">Plant defense</keyword>
<evidence type="ECO:0000259" key="6">
    <source>
        <dbReference type="Pfam" id="PF00931"/>
    </source>
</evidence>
<evidence type="ECO:0000256" key="5">
    <source>
        <dbReference type="ARBA" id="ARBA00022821"/>
    </source>
</evidence>
<evidence type="ECO:0000259" key="7">
    <source>
        <dbReference type="Pfam" id="PF18052"/>
    </source>
</evidence>
<gene>
    <name evidence="10" type="ORF">Taro_011773</name>
</gene>
<dbReference type="SUPFAM" id="SSF52540">
    <property type="entry name" value="P-loop containing nucleoside triphosphate hydrolases"/>
    <property type="match status" value="1"/>
</dbReference>
<comment type="caution">
    <text evidence="10">The sequence shown here is derived from an EMBL/GenBank/DDBJ whole genome shotgun (WGS) entry which is preliminary data.</text>
</comment>
<dbReference type="Pfam" id="PF23598">
    <property type="entry name" value="LRR_14"/>
    <property type="match status" value="1"/>
</dbReference>
<feature type="domain" description="Disease resistance N-terminal" evidence="7">
    <location>
        <begin position="47"/>
        <end position="107"/>
    </location>
</feature>
<evidence type="ECO:0000256" key="1">
    <source>
        <dbReference type="ARBA" id="ARBA00008894"/>
    </source>
</evidence>
<dbReference type="Pfam" id="PF25019">
    <property type="entry name" value="LRR_R13L1-DRL21"/>
    <property type="match status" value="1"/>
</dbReference>
<comment type="similarity">
    <text evidence="1">Belongs to the disease resistance NB-LRR family.</text>
</comment>
<protein>
    <submittedName>
        <fullName evidence="10">Uncharacterized protein</fullName>
    </submittedName>
</protein>
<dbReference type="InterPro" id="IPR056789">
    <property type="entry name" value="LRR_R13L1-DRL21"/>
</dbReference>
<dbReference type="PANTHER" id="PTHR47186">
    <property type="entry name" value="LEUCINE-RICH REPEAT-CONTAINING PROTEIN 57"/>
    <property type="match status" value="1"/>
</dbReference>
<feature type="non-terminal residue" evidence="10">
    <location>
        <position position="1"/>
    </location>
</feature>
<evidence type="ECO:0000259" key="8">
    <source>
        <dbReference type="Pfam" id="PF23598"/>
    </source>
</evidence>
<keyword evidence="3" id="KW-0677">Repeat</keyword>
<dbReference type="Pfam" id="PF00931">
    <property type="entry name" value="NB-ARC"/>
    <property type="match status" value="1"/>
</dbReference>
<dbReference type="GO" id="GO:0043531">
    <property type="term" value="F:ADP binding"/>
    <property type="evidence" value="ECO:0007669"/>
    <property type="project" value="InterPro"/>
</dbReference>
<dbReference type="Proteomes" id="UP000652761">
    <property type="component" value="Unassembled WGS sequence"/>
</dbReference>
<keyword evidence="2" id="KW-0433">Leucine-rich repeat</keyword>
<name>A0A843UBT0_COLES</name>
<keyword evidence="11" id="KW-1185">Reference proteome</keyword>
<dbReference type="InterPro" id="IPR002182">
    <property type="entry name" value="NB-ARC"/>
</dbReference>
<keyword evidence="4" id="KW-0547">Nucleotide-binding</keyword>
<dbReference type="PANTHER" id="PTHR47186:SF3">
    <property type="entry name" value="OS09G0267800 PROTEIN"/>
    <property type="match status" value="1"/>
</dbReference>
<evidence type="ECO:0000259" key="9">
    <source>
        <dbReference type="Pfam" id="PF25019"/>
    </source>
</evidence>
<reference evidence="10" key="1">
    <citation type="submission" date="2017-07" db="EMBL/GenBank/DDBJ databases">
        <title>Taro Niue Genome Assembly and Annotation.</title>
        <authorList>
            <person name="Atibalentja N."/>
            <person name="Keating K."/>
            <person name="Fields C.J."/>
        </authorList>
    </citation>
    <scope>NUCLEOTIDE SEQUENCE</scope>
    <source>
        <strain evidence="10">Niue_2</strain>
        <tissue evidence="10">Leaf</tissue>
    </source>
</reference>
<evidence type="ECO:0000313" key="10">
    <source>
        <dbReference type="EMBL" id="MQL79334.1"/>
    </source>
</evidence>
<dbReference type="InterPro" id="IPR055414">
    <property type="entry name" value="LRR_R13L4/SHOC2-like"/>
</dbReference>
<dbReference type="InterPro" id="IPR032675">
    <property type="entry name" value="LRR_dom_sf"/>
</dbReference>
<evidence type="ECO:0000313" key="11">
    <source>
        <dbReference type="Proteomes" id="UP000652761"/>
    </source>
</evidence>
<dbReference type="InterPro" id="IPR027417">
    <property type="entry name" value="P-loop_NTPase"/>
</dbReference>
<evidence type="ECO:0000256" key="4">
    <source>
        <dbReference type="ARBA" id="ARBA00022741"/>
    </source>
</evidence>
<evidence type="ECO:0000256" key="2">
    <source>
        <dbReference type="ARBA" id="ARBA00022614"/>
    </source>
</evidence>
<dbReference type="Gene3D" id="1.20.5.4130">
    <property type="match status" value="1"/>
</dbReference>
<sequence length="1192" mass="133480">TELPDPFVSSVASPPSMALPITILSVADMIKRLSGPMVRDALASSSSASELGADLQTLADSLLGLLPALDGTDDSVDMQVKLWLRELKCVAYDAEDVLDEFQFHMLSGVAPAPARNMATSSAAPSPPSPSDSFETRIRKIRQRLDVIQKERSTFCLGEREGARRAETMPLPRLPGYATVNASRVYGRDGDLKKRFLLVLDDVWCEDSSQWEAFKMPLATCGASRGSMVLVTTRVEFVANTLGSRMIHRLGVLSEANDRFDNLVKRSFFELSHRDQWYDVEDEEEEMFVMHDLTHDMLKTISMDECSVLEEGNTFSISPNARHSSVVCSSIQAFSEFQSMCPKSLRTFLLIDLKDELSKELLGELFLKFQCLRVLDLSFANIKELPDSVGDLKHLRYLGLKGTNITGLPEAVGRLYNLQTLDSQHCELEELPRSLGNLVNLRHLLHQNYDYATTSLSMMPRGIGNLTSLRTLPIFVASKEPGSASLGELKDLNELRGALFIVRLHSAANGAASAREASLKGKKHLEMLLLEWGKGTGTRTRSICRRDEAVLENLEPPTNLKEFRLDYNYRGFRFPKWMGDPSFSSLETVIISGCINCEYLPPLGQLPSLRFLSICEMGRVRSLGSEFLGGGIPRGFPSLMALHFRDMPEWKHWCTESEEEGDFPLLRDITLDDCPKLEAISLHNLTSLRHLTIKNCSELKSLGCLSSCCMAEGLHRDHSTSVLEHLEFRRCPQLEFSSQEQLPSQVRLHIHRCHLLKRWGQAHHNRLAHISELRVTGEELSIHEVALKSRAIGEGLKLEEGLQKLELAWHLGEFDYEDEPEEVLAGLEPHSNIRELVIDGYRGSAFAAWLGDPSFSKLVKIILKNCTECLSLPALGKLPSLKELHISVLPEVQEIGHDFTNGGFPSLEILRLQDMRSWKKWTMTVEGAFPCLRDLIIDRCPRLKGLGTALSRTKSKFRLRLREFDDVFILEQLQKLPKCVTLCISQFPNLRELPGKSLPPNLKELEIEDCSRLKALSHQLPAGICGLVLTACNDRILSSPRSLSSFVSLTYLWICRFPTLKSITFGSLPSLKELCISSCPELVSLTCPSSSSYCASGLSMLPSLRLLSIKDCPMIRFFSPEEQLPSLLQYMHISGCQILAEWCQEHPTELSHLTKLWIDGVLISAHDHDQPTGGQLITNIEEAISNIRNNSTT</sequence>
<feature type="domain" description="NB-ARC" evidence="6">
    <location>
        <begin position="192"/>
        <end position="253"/>
    </location>
</feature>
<dbReference type="SUPFAM" id="SSF52058">
    <property type="entry name" value="L domain-like"/>
    <property type="match status" value="3"/>
</dbReference>
<feature type="domain" description="R13L1/DRL21-like LRR repeat region" evidence="9">
    <location>
        <begin position="771"/>
        <end position="886"/>
    </location>
</feature>
<dbReference type="GO" id="GO:0051707">
    <property type="term" value="P:response to other organism"/>
    <property type="evidence" value="ECO:0007669"/>
    <property type="project" value="UniProtKB-ARBA"/>
</dbReference>
<dbReference type="EMBL" id="NMUH01000449">
    <property type="protein sequence ID" value="MQL79334.1"/>
    <property type="molecule type" value="Genomic_DNA"/>
</dbReference>
<accession>A0A843UBT0</accession>
<dbReference type="Pfam" id="PF18052">
    <property type="entry name" value="Rx_N"/>
    <property type="match status" value="1"/>
</dbReference>